<dbReference type="EnsemblMetazoa" id="CapteT194956">
    <property type="protein sequence ID" value="CapteP194956"/>
    <property type="gene ID" value="CapteG194956"/>
</dbReference>
<dbReference type="InterPro" id="IPR029168">
    <property type="entry name" value="REC114L"/>
</dbReference>
<sequence length="197" mass="22291">MDRTWKLSKYARWSAVTKDWQITDSDKDQELRLTLTKSKHLVVSFGHHSVQENFSLWNAVSTVKAFIKDDSMLVVCQIKLNESRRFRIQFAESGDCSAVKNCQQASQIISTLMPVKELGKANSAEEKATPSEVPLKSLVEMLTDDKSSLPRAYRRATTLPPNSLKTMIRLCLSDCNFPAFVGQVEKELNAMKSEKLC</sequence>
<dbReference type="OrthoDB" id="6479200at2759"/>
<reference evidence="1 3" key="2">
    <citation type="journal article" date="2013" name="Nature">
        <title>Insights into bilaterian evolution from three spiralian genomes.</title>
        <authorList>
            <person name="Simakov O."/>
            <person name="Marletaz F."/>
            <person name="Cho S.J."/>
            <person name="Edsinger-Gonzales E."/>
            <person name="Havlak P."/>
            <person name="Hellsten U."/>
            <person name="Kuo D.H."/>
            <person name="Larsson T."/>
            <person name="Lv J."/>
            <person name="Arendt D."/>
            <person name="Savage R."/>
            <person name="Osoegawa K."/>
            <person name="de Jong P."/>
            <person name="Grimwood J."/>
            <person name="Chapman J.A."/>
            <person name="Shapiro H."/>
            <person name="Aerts A."/>
            <person name="Otillar R.P."/>
            <person name="Terry A.Y."/>
            <person name="Boore J.L."/>
            <person name="Grigoriev I.V."/>
            <person name="Lindberg D.R."/>
            <person name="Seaver E.C."/>
            <person name="Weisblat D.A."/>
            <person name="Putnam N.H."/>
            <person name="Rokhsar D.S."/>
        </authorList>
    </citation>
    <scope>NUCLEOTIDE SEQUENCE</scope>
    <source>
        <strain evidence="1 3">I ESC-2004</strain>
    </source>
</reference>
<dbReference type="OMA" id="SISHECV"/>
<reference evidence="2" key="3">
    <citation type="submission" date="2015-06" db="UniProtKB">
        <authorList>
            <consortium name="EnsemblMetazoa"/>
        </authorList>
    </citation>
    <scope>IDENTIFICATION</scope>
</reference>
<dbReference type="Pfam" id="PF15165">
    <property type="entry name" value="REC114-like"/>
    <property type="match status" value="1"/>
</dbReference>
<dbReference type="Proteomes" id="UP000014760">
    <property type="component" value="Unassembled WGS sequence"/>
</dbReference>
<dbReference type="HOGENOM" id="CLU_1219346_0_0_1"/>
<evidence type="ECO:0000313" key="3">
    <source>
        <dbReference type="Proteomes" id="UP000014760"/>
    </source>
</evidence>
<organism evidence="1">
    <name type="scientific">Capitella teleta</name>
    <name type="common">Polychaete worm</name>
    <dbReference type="NCBI Taxonomy" id="283909"/>
    <lineage>
        <taxon>Eukaryota</taxon>
        <taxon>Metazoa</taxon>
        <taxon>Spiralia</taxon>
        <taxon>Lophotrochozoa</taxon>
        <taxon>Annelida</taxon>
        <taxon>Polychaeta</taxon>
        <taxon>Sedentaria</taxon>
        <taxon>Scolecida</taxon>
        <taxon>Capitellidae</taxon>
        <taxon>Capitella</taxon>
    </lineage>
</organism>
<protein>
    <recommendedName>
        <fullName evidence="4">Meiotic recombination protein REC114</fullName>
    </recommendedName>
</protein>
<name>R7VGT7_CAPTE</name>
<reference evidence="3" key="1">
    <citation type="submission" date="2012-12" db="EMBL/GenBank/DDBJ databases">
        <authorList>
            <person name="Hellsten U."/>
            <person name="Grimwood J."/>
            <person name="Chapman J.A."/>
            <person name="Shapiro H."/>
            <person name="Aerts A."/>
            <person name="Otillar R.P."/>
            <person name="Terry A.Y."/>
            <person name="Boore J.L."/>
            <person name="Simakov O."/>
            <person name="Marletaz F."/>
            <person name="Cho S.-J."/>
            <person name="Edsinger-Gonzales E."/>
            <person name="Havlak P."/>
            <person name="Kuo D.-H."/>
            <person name="Larsson T."/>
            <person name="Lv J."/>
            <person name="Arendt D."/>
            <person name="Savage R."/>
            <person name="Osoegawa K."/>
            <person name="de Jong P."/>
            <person name="Lindberg D.R."/>
            <person name="Seaver E.C."/>
            <person name="Weisblat D.A."/>
            <person name="Putnam N.H."/>
            <person name="Grigoriev I.V."/>
            <person name="Rokhsar D.S."/>
        </authorList>
    </citation>
    <scope>NUCLEOTIDE SEQUENCE</scope>
    <source>
        <strain evidence="3">I ESC-2004</strain>
    </source>
</reference>
<evidence type="ECO:0000313" key="1">
    <source>
        <dbReference type="EMBL" id="ELU17819.1"/>
    </source>
</evidence>
<dbReference type="PANTHER" id="PTHR34921:SF1">
    <property type="entry name" value="MEIOTIC RECOMBINATION PROTEIN REC114"/>
    <property type="match status" value="1"/>
</dbReference>
<proteinExistence type="predicted"/>
<keyword evidence="3" id="KW-1185">Reference proteome</keyword>
<dbReference type="EMBL" id="AMQN01003945">
    <property type="status" value="NOT_ANNOTATED_CDS"/>
    <property type="molecule type" value="Genomic_DNA"/>
</dbReference>
<dbReference type="AlphaFoldDB" id="R7VGT7"/>
<gene>
    <name evidence="1" type="ORF">CAPTEDRAFT_194956</name>
</gene>
<dbReference type="STRING" id="283909.R7VGT7"/>
<evidence type="ECO:0000313" key="2">
    <source>
        <dbReference type="EnsemblMetazoa" id="CapteP194956"/>
    </source>
</evidence>
<accession>R7VGT7</accession>
<evidence type="ECO:0008006" key="4">
    <source>
        <dbReference type="Google" id="ProtNLM"/>
    </source>
</evidence>
<dbReference type="PANTHER" id="PTHR34921">
    <property type="entry name" value="MEIOTIC RECOMBINATION PROTEIN REC114"/>
    <property type="match status" value="1"/>
</dbReference>
<dbReference type="EMBL" id="KB292298">
    <property type="protein sequence ID" value="ELU17819.1"/>
    <property type="molecule type" value="Genomic_DNA"/>
</dbReference>